<keyword evidence="4" id="KW-0862">Zinc</keyword>
<reference evidence="11" key="1">
    <citation type="journal article" date="2015" name="J. Biotechnol.">
        <title>The structure of the Cyberlindnera jadinii genome and its relation to Candida utilis analyzed by the occurrence of single nucleotide polymorphisms.</title>
        <authorList>
            <person name="Rupp O."/>
            <person name="Brinkrolf K."/>
            <person name="Buerth C."/>
            <person name="Kunigo M."/>
            <person name="Schneider J."/>
            <person name="Jaenicke S."/>
            <person name="Goesmann A."/>
            <person name="Puehler A."/>
            <person name="Jaeger K.-E."/>
            <person name="Ernst J.F."/>
        </authorList>
    </citation>
    <scope>NUCLEOTIDE SEQUENCE [LARGE SCALE GENOMIC DNA]</scope>
    <source>
        <strain evidence="11">ATCC 18201 / CBS 1600 / BCRC 20928 / JCM 3617 / NBRC 0987 / NRRL Y-1542</strain>
    </source>
</reference>
<feature type="coiled-coil region" evidence="7">
    <location>
        <begin position="179"/>
        <end position="223"/>
    </location>
</feature>
<evidence type="ECO:0000256" key="8">
    <source>
        <dbReference type="SAM" id="MobiDB-lite"/>
    </source>
</evidence>
<dbReference type="InterPro" id="IPR011011">
    <property type="entry name" value="Znf_FYVE_PHD"/>
</dbReference>
<dbReference type="Pfam" id="PF00628">
    <property type="entry name" value="PHD"/>
    <property type="match status" value="1"/>
</dbReference>
<evidence type="ECO:0000256" key="4">
    <source>
        <dbReference type="ARBA" id="ARBA00022833"/>
    </source>
</evidence>
<sequence length="324" mass="37900">MDEKRKRRKQHSKQPTPQLNSSKYPWLPFPRRTDKWNELSEEVFCTCREPDTGELMVGCDGCDDWFHFKCVRLDVRYSKLIAKYYCPYCDLEGKGCTLWKRKCRLPQCYSPIRDNNTKYCSEEHGVEFMKLVLSKLQKPVDVGAMSQIVKGVGSFEAFQAVGDTLPLLAEDAVSNDPRLRHVDQSVDNLNKQREEQLQRRKLLVKTKENLKRLNDELSLNKKKITVCGFDPLLRDDEQHGEDALSTNDIQLLKRLYEGDEENTTQVCLLDKRKCQRHNGWQSILHDEIENNIYKIDEQVSSLKLQRDKLISVMSRDHYEALLRG</sequence>
<accession>A0A0H5CAD2</accession>
<proteinExistence type="predicted"/>
<dbReference type="Proteomes" id="UP000038830">
    <property type="component" value="Unassembled WGS sequence"/>
</dbReference>
<evidence type="ECO:0000313" key="10">
    <source>
        <dbReference type="EMBL" id="CEP20439.1"/>
    </source>
</evidence>
<dbReference type="AlphaFoldDB" id="A0A0H5CAD2"/>
<feature type="compositionally biased region" description="Basic residues" evidence="8">
    <location>
        <begin position="1"/>
        <end position="12"/>
    </location>
</feature>
<evidence type="ECO:0000256" key="2">
    <source>
        <dbReference type="ARBA" id="ARBA00022723"/>
    </source>
</evidence>
<evidence type="ECO:0000259" key="9">
    <source>
        <dbReference type="PROSITE" id="PS50016"/>
    </source>
</evidence>
<evidence type="ECO:0000256" key="3">
    <source>
        <dbReference type="ARBA" id="ARBA00022771"/>
    </source>
</evidence>
<dbReference type="GO" id="GO:0008270">
    <property type="term" value="F:zinc ion binding"/>
    <property type="evidence" value="ECO:0007669"/>
    <property type="project" value="UniProtKB-KW"/>
</dbReference>
<dbReference type="Gene3D" id="2.60.120.650">
    <property type="entry name" value="Cupin"/>
    <property type="match status" value="1"/>
</dbReference>
<dbReference type="PROSITE" id="PS50016">
    <property type="entry name" value="ZF_PHD_2"/>
    <property type="match status" value="1"/>
</dbReference>
<evidence type="ECO:0000256" key="5">
    <source>
        <dbReference type="ARBA" id="ARBA00023242"/>
    </source>
</evidence>
<dbReference type="InterPro" id="IPR001965">
    <property type="entry name" value="Znf_PHD"/>
</dbReference>
<feature type="region of interest" description="Disordered" evidence="8">
    <location>
        <begin position="1"/>
        <end position="25"/>
    </location>
</feature>
<evidence type="ECO:0000256" key="1">
    <source>
        <dbReference type="ARBA" id="ARBA00004123"/>
    </source>
</evidence>
<dbReference type="SMART" id="SM00249">
    <property type="entry name" value="PHD"/>
    <property type="match status" value="1"/>
</dbReference>
<keyword evidence="2" id="KW-0479">Metal-binding</keyword>
<dbReference type="SUPFAM" id="SSF57903">
    <property type="entry name" value="FYVE/PHD zinc finger"/>
    <property type="match status" value="1"/>
</dbReference>
<dbReference type="PANTHER" id="PTHR46174">
    <property type="entry name" value="CXXC-TYPE ZINC FINGER PROTEIN 1"/>
    <property type="match status" value="1"/>
</dbReference>
<keyword evidence="7" id="KW-0175">Coiled coil</keyword>
<protein>
    <submittedName>
        <fullName evidence="10">SPP1 protein</fullName>
    </submittedName>
</protein>
<dbReference type="GO" id="GO:0048188">
    <property type="term" value="C:Set1C/COMPASS complex"/>
    <property type="evidence" value="ECO:0007669"/>
    <property type="project" value="InterPro"/>
</dbReference>
<evidence type="ECO:0000256" key="7">
    <source>
        <dbReference type="SAM" id="Coils"/>
    </source>
</evidence>
<dbReference type="InterPro" id="IPR019787">
    <property type="entry name" value="Znf_PHD-finger"/>
</dbReference>
<keyword evidence="3 6" id="KW-0863">Zinc-finger</keyword>
<name>A0A0H5CAD2_CYBJN</name>
<dbReference type="EMBL" id="CDQK01000001">
    <property type="protein sequence ID" value="CEP20439.1"/>
    <property type="molecule type" value="Genomic_DNA"/>
</dbReference>
<dbReference type="GO" id="GO:0045893">
    <property type="term" value="P:positive regulation of DNA-templated transcription"/>
    <property type="evidence" value="ECO:0007669"/>
    <property type="project" value="TreeGrafter"/>
</dbReference>
<comment type="subcellular location">
    <subcellularLocation>
        <location evidence="1">Nucleus</location>
    </subcellularLocation>
</comment>
<feature type="domain" description="PHD-type" evidence="9">
    <location>
        <begin position="42"/>
        <end position="92"/>
    </location>
</feature>
<keyword evidence="5" id="KW-0539">Nucleus</keyword>
<dbReference type="InterPro" id="IPR019786">
    <property type="entry name" value="Zinc_finger_PHD-type_CS"/>
</dbReference>
<gene>
    <name evidence="10" type="primary">SPP1</name>
    <name evidence="10" type="ORF">BN1211_0304</name>
</gene>
<feature type="compositionally biased region" description="Polar residues" evidence="8">
    <location>
        <begin position="13"/>
        <end position="23"/>
    </location>
</feature>
<evidence type="ECO:0000256" key="6">
    <source>
        <dbReference type="PROSITE-ProRule" id="PRU00146"/>
    </source>
</evidence>
<dbReference type="PROSITE" id="PS01359">
    <property type="entry name" value="ZF_PHD_1"/>
    <property type="match status" value="1"/>
</dbReference>
<evidence type="ECO:0000313" key="11">
    <source>
        <dbReference type="Proteomes" id="UP000038830"/>
    </source>
</evidence>
<dbReference type="InterPro" id="IPR037869">
    <property type="entry name" value="Spp1/CFP1"/>
</dbReference>
<dbReference type="PANTHER" id="PTHR46174:SF1">
    <property type="entry name" value="CXXC-TYPE ZINC FINGER PROTEIN 1"/>
    <property type="match status" value="1"/>
</dbReference>
<organism evidence="10 11">
    <name type="scientific">Cyberlindnera jadinii (strain ATCC 18201 / CBS 1600 / BCRC 20928 / JCM 3617 / NBRC 0987 / NRRL Y-1542)</name>
    <name type="common">Torula yeast</name>
    <name type="synonym">Candida utilis</name>
    <dbReference type="NCBI Taxonomy" id="983966"/>
    <lineage>
        <taxon>Eukaryota</taxon>
        <taxon>Fungi</taxon>
        <taxon>Dikarya</taxon>
        <taxon>Ascomycota</taxon>
        <taxon>Saccharomycotina</taxon>
        <taxon>Saccharomycetes</taxon>
        <taxon>Phaffomycetales</taxon>
        <taxon>Phaffomycetaceae</taxon>
        <taxon>Cyberlindnera</taxon>
    </lineage>
</organism>